<reference evidence="2" key="2">
    <citation type="submission" date="2023-11" db="UniProtKB">
        <authorList>
            <consortium name="WormBaseParasite"/>
        </authorList>
    </citation>
    <scope>IDENTIFICATION</scope>
</reference>
<accession>A0A183X125</accession>
<dbReference type="WBParaSite" id="TREG1_26480.1">
    <property type="protein sequence ID" value="TREG1_26480.1"/>
    <property type="gene ID" value="TREG1_26480"/>
</dbReference>
<organism evidence="1 2">
    <name type="scientific">Trichobilharzia regenti</name>
    <name type="common">Nasal bird schistosome</name>
    <dbReference type="NCBI Taxonomy" id="157069"/>
    <lineage>
        <taxon>Eukaryota</taxon>
        <taxon>Metazoa</taxon>
        <taxon>Spiralia</taxon>
        <taxon>Lophotrochozoa</taxon>
        <taxon>Platyhelminthes</taxon>
        <taxon>Trematoda</taxon>
        <taxon>Digenea</taxon>
        <taxon>Strigeidida</taxon>
        <taxon>Schistosomatoidea</taxon>
        <taxon>Schistosomatidae</taxon>
        <taxon>Trichobilharzia</taxon>
    </lineage>
</organism>
<evidence type="ECO:0000313" key="2">
    <source>
        <dbReference type="WBParaSite" id="TREG1_26480.1"/>
    </source>
</evidence>
<reference evidence="1" key="1">
    <citation type="submission" date="2022-06" db="EMBL/GenBank/DDBJ databases">
        <authorList>
            <person name="Berger JAMES D."/>
            <person name="Berger JAMES D."/>
        </authorList>
    </citation>
    <scope>NUCLEOTIDE SEQUENCE [LARGE SCALE GENOMIC DNA]</scope>
</reference>
<sequence length="80" mass="8882">MELFEEPLTNYGGRFHGSFPFEFDESLLVQLVDLTNTVWSEIISYCGLSIDEESPVLVKAIEHANDGEGETQENNVVCAG</sequence>
<keyword evidence="1" id="KW-1185">Reference proteome</keyword>
<dbReference type="Proteomes" id="UP000050795">
    <property type="component" value="Unassembled WGS sequence"/>
</dbReference>
<dbReference type="OrthoDB" id="6141102at2759"/>
<evidence type="ECO:0000313" key="1">
    <source>
        <dbReference type="Proteomes" id="UP000050795"/>
    </source>
</evidence>
<proteinExistence type="predicted"/>
<name>A0A183X125_TRIRE</name>
<dbReference type="AlphaFoldDB" id="A0A183X125"/>
<protein>
    <submittedName>
        <fullName evidence="2">Uncharacterized protein</fullName>
    </submittedName>
</protein>